<feature type="region of interest" description="Disordered" evidence="1">
    <location>
        <begin position="1"/>
        <end position="21"/>
    </location>
</feature>
<accession>A0A426YX30</accession>
<protein>
    <submittedName>
        <fullName evidence="2">Uncharacterized protein</fullName>
    </submittedName>
</protein>
<sequence>MLAHHSSNNITNGDHPDHTVVVNHRDVPDAVIYQQRRPQHIDVTLYNHYVYATNDQYSIILNTRAKEMDKFEQVAARSYLLSHDVSNFSRFGRSALDNDLSEIIWKMKIKEENYIGMSTNYRRRLFIMSIVLTVLQRF</sequence>
<proteinExistence type="predicted"/>
<dbReference type="Proteomes" id="UP000287651">
    <property type="component" value="Unassembled WGS sequence"/>
</dbReference>
<feature type="compositionally biased region" description="Polar residues" evidence="1">
    <location>
        <begin position="1"/>
        <end position="12"/>
    </location>
</feature>
<gene>
    <name evidence="2" type="ORF">B296_00017154</name>
</gene>
<name>A0A426YX30_ENSVE</name>
<evidence type="ECO:0000313" key="2">
    <source>
        <dbReference type="EMBL" id="RRT56286.1"/>
    </source>
</evidence>
<evidence type="ECO:0000256" key="1">
    <source>
        <dbReference type="SAM" id="MobiDB-lite"/>
    </source>
</evidence>
<reference evidence="2 3" key="1">
    <citation type="journal article" date="2014" name="Agronomy (Basel)">
        <title>A Draft Genome Sequence for Ensete ventricosum, the Drought-Tolerant Tree Against Hunger.</title>
        <authorList>
            <person name="Harrison J."/>
            <person name="Moore K.A."/>
            <person name="Paszkiewicz K."/>
            <person name="Jones T."/>
            <person name="Grant M."/>
            <person name="Ambacheew D."/>
            <person name="Muzemil S."/>
            <person name="Studholme D.J."/>
        </authorList>
    </citation>
    <scope>NUCLEOTIDE SEQUENCE [LARGE SCALE GENOMIC DNA]</scope>
</reference>
<dbReference type="AlphaFoldDB" id="A0A426YX30"/>
<organism evidence="2 3">
    <name type="scientific">Ensete ventricosum</name>
    <name type="common">Abyssinian banana</name>
    <name type="synonym">Musa ensete</name>
    <dbReference type="NCBI Taxonomy" id="4639"/>
    <lineage>
        <taxon>Eukaryota</taxon>
        <taxon>Viridiplantae</taxon>
        <taxon>Streptophyta</taxon>
        <taxon>Embryophyta</taxon>
        <taxon>Tracheophyta</taxon>
        <taxon>Spermatophyta</taxon>
        <taxon>Magnoliopsida</taxon>
        <taxon>Liliopsida</taxon>
        <taxon>Zingiberales</taxon>
        <taxon>Musaceae</taxon>
        <taxon>Ensete</taxon>
    </lineage>
</organism>
<dbReference type="EMBL" id="AMZH03009698">
    <property type="protein sequence ID" value="RRT56286.1"/>
    <property type="molecule type" value="Genomic_DNA"/>
</dbReference>
<comment type="caution">
    <text evidence="2">The sequence shown here is derived from an EMBL/GenBank/DDBJ whole genome shotgun (WGS) entry which is preliminary data.</text>
</comment>
<evidence type="ECO:0000313" key="3">
    <source>
        <dbReference type="Proteomes" id="UP000287651"/>
    </source>
</evidence>